<accession>A0A833QPN7</accession>
<dbReference type="OrthoDB" id="1899410at2759"/>
<name>A0A833QPN7_9POAL</name>
<proteinExistence type="predicted"/>
<keyword evidence="3" id="KW-1185">Reference proteome</keyword>
<dbReference type="PANTHER" id="PTHR35986">
    <property type="entry name" value="EXPRESSED PROTEIN"/>
    <property type="match status" value="1"/>
</dbReference>
<evidence type="ECO:0000313" key="2">
    <source>
        <dbReference type="EMBL" id="KAF3326718.1"/>
    </source>
</evidence>
<evidence type="ECO:0000313" key="3">
    <source>
        <dbReference type="Proteomes" id="UP000623129"/>
    </source>
</evidence>
<feature type="compositionally biased region" description="Basic residues" evidence="1">
    <location>
        <begin position="222"/>
        <end position="234"/>
    </location>
</feature>
<dbReference type="AlphaFoldDB" id="A0A833QPN7"/>
<feature type="compositionally biased region" description="Polar residues" evidence="1">
    <location>
        <begin position="170"/>
        <end position="184"/>
    </location>
</feature>
<sequence length="242" mass="27824">MRLKFLAEMKSFIYSKKRSEWEEEQLEIFVGRIVLNFVKGAVVSFSVAWPVAGLAGGRWNGGRSMDAGIDQLFVELQGTPIQTDLASFILREFKDDESLLILLRKHFYSEQVFGDVNPDVPLFRWRPRNTYVDSASSRNHTQADRVEFYQQSHQYKPTTEKSEATRSDSSENNGLPEKQNNNENRNWDLFVDPLESIFGYPVGSKETKPMKQSEATEVLSRRQARALKSAHGRQRSNDARLL</sequence>
<feature type="compositionally biased region" description="Basic and acidic residues" evidence="1">
    <location>
        <begin position="158"/>
        <end position="169"/>
    </location>
</feature>
<protein>
    <submittedName>
        <fullName evidence="2">Uncharacterized protein</fullName>
    </submittedName>
</protein>
<comment type="caution">
    <text evidence="2">The sequence shown here is derived from an EMBL/GenBank/DDBJ whole genome shotgun (WGS) entry which is preliminary data.</text>
</comment>
<feature type="region of interest" description="Disordered" evidence="1">
    <location>
        <begin position="201"/>
        <end position="242"/>
    </location>
</feature>
<gene>
    <name evidence="2" type="ORF">FCM35_KLT08348</name>
</gene>
<dbReference type="Proteomes" id="UP000623129">
    <property type="component" value="Unassembled WGS sequence"/>
</dbReference>
<dbReference type="PANTHER" id="PTHR35986:SF1">
    <property type="entry name" value="OS10G0430800 PROTEIN"/>
    <property type="match status" value="1"/>
</dbReference>
<dbReference type="EMBL" id="SWLB01000018">
    <property type="protein sequence ID" value="KAF3326718.1"/>
    <property type="molecule type" value="Genomic_DNA"/>
</dbReference>
<reference evidence="2" key="1">
    <citation type="submission" date="2020-01" db="EMBL/GenBank/DDBJ databases">
        <title>Genome sequence of Kobresia littledalei, the first chromosome-level genome in the family Cyperaceae.</title>
        <authorList>
            <person name="Qu G."/>
        </authorList>
    </citation>
    <scope>NUCLEOTIDE SEQUENCE</scope>
    <source>
        <strain evidence="2">C.B.Clarke</strain>
        <tissue evidence="2">Leaf</tissue>
    </source>
</reference>
<feature type="region of interest" description="Disordered" evidence="1">
    <location>
        <begin position="133"/>
        <end position="186"/>
    </location>
</feature>
<organism evidence="2 3">
    <name type="scientific">Carex littledalei</name>
    <dbReference type="NCBI Taxonomy" id="544730"/>
    <lineage>
        <taxon>Eukaryota</taxon>
        <taxon>Viridiplantae</taxon>
        <taxon>Streptophyta</taxon>
        <taxon>Embryophyta</taxon>
        <taxon>Tracheophyta</taxon>
        <taxon>Spermatophyta</taxon>
        <taxon>Magnoliopsida</taxon>
        <taxon>Liliopsida</taxon>
        <taxon>Poales</taxon>
        <taxon>Cyperaceae</taxon>
        <taxon>Cyperoideae</taxon>
        <taxon>Cariceae</taxon>
        <taxon>Carex</taxon>
        <taxon>Carex subgen. Euthyceras</taxon>
    </lineage>
</organism>
<evidence type="ECO:0000256" key="1">
    <source>
        <dbReference type="SAM" id="MobiDB-lite"/>
    </source>
</evidence>